<organism evidence="1 2">
    <name type="scientific">Actinoallomurus vinaceus</name>
    <dbReference type="NCBI Taxonomy" id="1080074"/>
    <lineage>
        <taxon>Bacteria</taxon>
        <taxon>Bacillati</taxon>
        <taxon>Actinomycetota</taxon>
        <taxon>Actinomycetes</taxon>
        <taxon>Streptosporangiales</taxon>
        <taxon>Thermomonosporaceae</taxon>
        <taxon>Actinoallomurus</taxon>
    </lineage>
</organism>
<accession>A0ABP8USZ9</accession>
<dbReference type="Proteomes" id="UP001501442">
    <property type="component" value="Unassembled WGS sequence"/>
</dbReference>
<comment type="caution">
    <text evidence="1">The sequence shown here is derived from an EMBL/GenBank/DDBJ whole genome shotgun (WGS) entry which is preliminary data.</text>
</comment>
<dbReference type="EMBL" id="BAABHK010000022">
    <property type="protein sequence ID" value="GAA4638384.1"/>
    <property type="molecule type" value="Genomic_DNA"/>
</dbReference>
<proteinExistence type="predicted"/>
<keyword evidence="2" id="KW-1185">Reference proteome</keyword>
<name>A0ABP8USZ9_9ACTN</name>
<gene>
    <name evidence="1" type="ORF">GCM10023196_095870</name>
</gene>
<evidence type="ECO:0000313" key="2">
    <source>
        <dbReference type="Proteomes" id="UP001501442"/>
    </source>
</evidence>
<sequence length="112" mass="12379">MRKRALAISRVPLNPPPHCSFENIENNDGALKLISYLTSQNKQKIFSGLFDGRLSCGRPTRFLHRNQAAAPYGGLADYRVVMDVHGPADSPNCTGHLSRPHRCPPLGKFPTL</sequence>
<evidence type="ECO:0000313" key="1">
    <source>
        <dbReference type="EMBL" id="GAA4638384.1"/>
    </source>
</evidence>
<protein>
    <submittedName>
        <fullName evidence="1">Uncharacterized protein</fullName>
    </submittedName>
</protein>
<reference evidence="2" key="1">
    <citation type="journal article" date="2019" name="Int. J. Syst. Evol. Microbiol.">
        <title>The Global Catalogue of Microorganisms (GCM) 10K type strain sequencing project: providing services to taxonomists for standard genome sequencing and annotation.</title>
        <authorList>
            <consortium name="The Broad Institute Genomics Platform"/>
            <consortium name="The Broad Institute Genome Sequencing Center for Infectious Disease"/>
            <person name="Wu L."/>
            <person name="Ma J."/>
        </authorList>
    </citation>
    <scope>NUCLEOTIDE SEQUENCE [LARGE SCALE GENOMIC DNA]</scope>
    <source>
        <strain evidence="2">JCM 17939</strain>
    </source>
</reference>